<evidence type="ECO:0000256" key="6">
    <source>
        <dbReference type="ARBA" id="ARBA00023157"/>
    </source>
</evidence>
<evidence type="ECO:0000256" key="4">
    <source>
        <dbReference type="ARBA" id="ARBA00022801"/>
    </source>
</evidence>
<dbReference type="Pfam" id="PF05184">
    <property type="entry name" value="SapB_1"/>
    <property type="match status" value="1"/>
</dbReference>
<keyword evidence="4" id="KW-0378">Hydrolase</keyword>
<keyword evidence="3" id="KW-0064">Aspartyl protease</keyword>
<reference evidence="9 10" key="1">
    <citation type="submission" date="2024-03" db="EMBL/GenBank/DDBJ databases">
        <authorList>
            <person name="Gkanogiannis A."/>
            <person name="Becerra Lopez-Lavalle L."/>
        </authorList>
    </citation>
    <scope>NUCLEOTIDE SEQUENCE [LARGE SCALE GENOMIC DNA]</scope>
</reference>
<feature type="domain" description="Peptidase A1" evidence="8">
    <location>
        <begin position="1"/>
        <end position="96"/>
    </location>
</feature>
<keyword evidence="7" id="KW-0325">Glycoprotein</keyword>
<dbReference type="InterPro" id="IPR001461">
    <property type="entry name" value="Aspartic_peptidase_A1"/>
</dbReference>
<keyword evidence="5" id="KW-0865">Zymogen</keyword>
<dbReference type="Proteomes" id="UP001642487">
    <property type="component" value="Chromosome 4"/>
</dbReference>
<dbReference type="PANTHER" id="PTHR47966">
    <property type="entry name" value="BETA-SITE APP-CLEAVING ENZYME, ISOFORM A-RELATED"/>
    <property type="match status" value="1"/>
</dbReference>
<dbReference type="SUPFAM" id="SSF50630">
    <property type="entry name" value="Acid proteases"/>
    <property type="match status" value="1"/>
</dbReference>
<dbReference type="EMBL" id="OZ021738">
    <property type="protein sequence ID" value="CAK9320905.1"/>
    <property type="molecule type" value="Genomic_DNA"/>
</dbReference>
<organism evidence="9 10">
    <name type="scientific">Citrullus colocynthis</name>
    <name type="common">colocynth</name>
    <dbReference type="NCBI Taxonomy" id="252529"/>
    <lineage>
        <taxon>Eukaryota</taxon>
        <taxon>Viridiplantae</taxon>
        <taxon>Streptophyta</taxon>
        <taxon>Embryophyta</taxon>
        <taxon>Tracheophyta</taxon>
        <taxon>Spermatophyta</taxon>
        <taxon>Magnoliopsida</taxon>
        <taxon>eudicotyledons</taxon>
        <taxon>Gunneridae</taxon>
        <taxon>Pentapetalae</taxon>
        <taxon>rosids</taxon>
        <taxon>fabids</taxon>
        <taxon>Cucurbitales</taxon>
        <taxon>Cucurbitaceae</taxon>
        <taxon>Benincaseae</taxon>
        <taxon>Citrullus</taxon>
    </lineage>
</organism>
<dbReference type="PANTHER" id="PTHR47966:SF76">
    <property type="entry name" value="ASPARTIC PROTEINASE A1"/>
    <property type="match status" value="1"/>
</dbReference>
<dbReference type="SUPFAM" id="SSF47862">
    <property type="entry name" value="Saposin"/>
    <property type="match status" value="1"/>
</dbReference>
<keyword evidence="2" id="KW-0645">Protease</keyword>
<evidence type="ECO:0000256" key="2">
    <source>
        <dbReference type="ARBA" id="ARBA00022670"/>
    </source>
</evidence>
<evidence type="ECO:0000256" key="7">
    <source>
        <dbReference type="ARBA" id="ARBA00023180"/>
    </source>
</evidence>
<dbReference type="Gene3D" id="2.40.70.10">
    <property type="entry name" value="Acid Proteases"/>
    <property type="match status" value="1"/>
</dbReference>
<proteinExistence type="inferred from homology"/>
<accession>A0ABP0YMS1</accession>
<evidence type="ECO:0000256" key="5">
    <source>
        <dbReference type="ARBA" id="ARBA00023145"/>
    </source>
</evidence>
<dbReference type="InterPro" id="IPR007856">
    <property type="entry name" value="SapB_1"/>
</dbReference>
<dbReference type="InterPro" id="IPR021109">
    <property type="entry name" value="Peptidase_aspartic_dom_sf"/>
</dbReference>
<dbReference type="InterPro" id="IPR011001">
    <property type="entry name" value="Saposin-like"/>
</dbReference>
<dbReference type="PROSITE" id="PS51767">
    <property type="entry name" value="PEPTIDASE_A1"/>
    <property type="match status" value="1"/>
</dbReference>
<evidence type="ECO:0000256" key="1">
    <source>
        <dbReference type="ARBA" id="ARBA00007447"/>
    </source>
</evidence>
<dbReference type="InterPro" id="IPR033121">
    <property type="entry name" value="PEPTIDASE_A1"/>
</dbReference>
<dbReference type="Gene3D" id="1.10.225.10">
    <property type="entry name" value="Saposin-like"/>
    <property type="match status" value="1"/>
</dbReference>
<keyword evidence="10" id="KW-1185">Reference proteome</keyword>
<name>A0ABP0YMS1_9ROSI</name>
<evidence type="ECO:0000256" key="3">
    <source>
        <dbReference type="ARBA" id="ARBA00022750"/>
    </source>
</evidence>
<gene>
    <name evidence="9" type="ORF">CITCOLO1_LOCUS12961</name>
</gene>
<evidence type="ECO:0000313" key="9">
    <source>
        <dbReference type="EMBL" id="CAK9320905.1"/>
    </source>
</evidence>
<comment type="similarity">
    <text evidence="1">Belongs to the peptidase A1 family.</text>
</comment>
<sequence length="99" mass="11049">MVNYKDGRESGGFSDAMCSACEMAVSWMQDELKQNETQEHIIDYVNEYILKIGEGSAAQCTSGFQPVVIPFWIFGDIFMGRYHTVFDFGKVTVGFADAA</sequence>
<evidence type="ECO:0000259" key="8">
    <source>
        <dbReference type="PROSITE" id="PS51767"/>
    </source>
</evidence>
<evidence type="ECO:0000313" key="10">
    <source>
        <dbReference type="Proteomes" id="UP001642487"/>
    </source>
</evidence>
<keyword evidence="6" id="KW-1015">Disulfide bond</keyword>
<protein>
    <recommendedName>
        <fullName evidence="8">Peptidase A1 domain-containing protein</fullName>
    </recommendedName>
</protein>